<reference evidence="1 2" key="1">
    <citation type="submission" date="2016-05" db="EMBL/GenBank/DDBJ databases">
        <title>Genome Sequence of Pseudomonas citronellolis Strain SJTE-3, an Estrogens and Persistent Organic Pollutants degradation strain.</title>
        <authorList>
            <person name="Liang R."/>
        </authorList>
    </citation>
    <scope>NUCLEOTIDE SEQUENCE [LARGE SCALE GENOMIC DNA]</scope>
    <source>
        <strain evidence="1 2">SJTE-3</strain>
    </source>
</reference>
<gene>
    <name evidence="1" type="ORF">A9C11_20485</name>
</gene>
<evidence type="ECO:0000313" key="1">
    <source>
        <dbReference type="EMBL" id="ANI16207.1"/>
    </source>
</evidence>
<dbReference type="Pfam" id="PF19475">
    <property type="entry name" value="DUF6012"/>
    <property type="match status" value="1"/>
</dbReference>
<proteinExistence type="predicted"/>
<dbReference type="InterPro" id="IPR046054">
    <property type="entry name" value="DUF6012"/>
</dbReference>
<sequence>MLIQITPQLLCQPMERFSDCVLVDVQVPEIGLHLQNGKDLVTRTPYPNKTLLVGSRNIGRKAIAGLLIRCPDGYRSTPQLVAGPSMLKLS</sequence>
<dbReference type="RefSeq" id="WP_052165132.1">
    <property type="nucleotide sequence ID" value="NZ_CP015878.1"/>
</dbReference>
<evidence type="ECO:0000313" key="2">
    <source>
        <dbReference type="Proteomes" id="UP000077748"/>
    </source>
</evidence>
<dbReference type="EMBL" id="CP015878">
    <property type="protein sequence ID" value="ANI16207.1"/>
    <property type="molecule type" value="Genomic_DNA"/>
</dbReference>
<dbReference type="AlphaFoldDB" id="A0A1A9KF29"/>
<protein>
    <submittedName>
        <fullName evidence="1">Uncharacterized protein</fullName>
    </submittedName>
</protein>
<accession>A0A1A9KF29</accession>
<name>A0A1A9KF29_9PSED</name>
<organism evidence="1 2">
    <name type="scientific">Pseudomonas citronellolis</name>
    <dbReference type="NCBI Taxonomy" id="53408"/>
    <lineage>
        <taxon>Bacteria</taxon>
        <taxon>Pseudomonadati</taxon>
        <taxon>Pseudomonadota</taxon>
        <taxon>Gammaproteobacteria</taxon>
        <taxon>Pseudomonadales</taxon>
        <taxon>Pseudomonadaceae</taxon>
        <taxon>Pseudomonas</taxon>
    </lineage>
</organism>
<dbReference type="Proteomes" id="UP000077748">
    <property type="component" value="Chromosome"/>
</dbReference>